<dbReference type="Proteomes" id="UP000233440">
    <property type="component" value="Unassembled WGS sequence"/>
</dbReference>
<comment type="caution">
    <text evidence="7">The sequence shown here is derived from an EMBL/GenBank/DDBJ whole genome shotgun (WGS) entry which is preliminary data.</text>
</comment>
<keyword evidence="3" id="KW-0489">Methyltransferase</keyword>
<gene>
    <name evidence="7" type="ORF">CWO92_24140</name>
</gene>
<dbReference type="GO" id="GO:0009007">
    <property type="term" value="F:site-specific DNA-methyltransferase (adenine-specific) activity"/>
    <property type="evidence" value="ECO:0007669"/>
    <property type="project" value="UniProtKB-EC"/>
</dbReference>
<dbReference type="InterPro" id="IPR023095">
    <property type="entry name" value="Ade_MeTrfase_dom_2"/>
</dbReference>
<keyword evidence="4" id="KW-0808">Transferase</keyword>
<dbReference type="PANTHER" id="PTHR30481:SF2">
    <property type="entry name" value="SITE-SPECIFIC DNA-METHYLTRANSFERASE (ADENINE-SPECIFIC)"/>
    <property type="match status" value="1"/>
</dbReference>
<sequence>MLTCQFCGYTEELESDVFQLDPHKKGFWCENCDGYTYLNNQKNKHKFTLILEDKYTMKTSFQPLKLKLAKRLSPFRYPGGKSKIIDYLFTYLQESNTKTLISPFSGGASFELAMLNAGIVEKIHLNDIDTGVFSVWWTIKHMTYALIERIQSIKPTHSYV</sequence>
<dbReference type="GO" id="GO:0009307">
    <property type="term" value="P:DNA restriction-modification system"/>
    <property type="evidence" value="ECO:0007669"/>
    <property type="project" value="InterPro"/>
</dbReference>
<dbReference type="InterPro" id="IPR024064">
    <property type="entry name" value="FdhE-like_sf"/>
</dbReference>
<dbReference type="PANTHER" id="PTHR30481">
    <property type="entry name" value="DNA ADENINE METHYLASE"/>
    <property type="match status" value="1"/>
</dbReference>
<comment type="similarity">
    <text evidence="1">Belongs to the N(4)/N(6)-methyltransferase family.</text>
</comment>
<dbReference type="GO" id="GO:0032259">
    <property type="term" value="P:methylation"/>
    <property type="evidence" value="ECO:0007669"/>
    <property type="project" value="UniProtKB-KW"/>
</dbReference>
<dbReference type="Gene3D" id="3.40.50.150">
    <property type="entry name" value="Vaccinia Virus protein VP39"/>
    <property type="match status" value="1"/>
</dbReference>
<dbReference type="OrthoDB" id="9805629at2"/>
<evidence type="ECO:0000256" key="1">
    <source>
        <dbReference type="ARBA" id="ARBA00006594"/>
    </source>
</evidence>
<keyword evidence="5" id="KW-0949">S-adenosyl-L-methionine</keyword>
<dbReference type="Pfam" id="PF02086">
    <property type="entry name" value="MethyltransfD12"/>
    <property type="match status" value="1"/>
</dbReference>
<evidence type="ECO:0000256" key="4">
    <source>
        <dbReference type="ARBA" id="ARBA00022679"/>
    </source>
</evidence>
<dbReference type="GO" id="GO:0006298">
    <property type="term" value="P:mismatch repair"/>
    <property type="evidence" value="ECO:0007669"/>
    <property type="project" value="TreeGrafter"/>
</dbReference>
<dbReference type="InterPro" id="IPR012327">
    <property type="entry name" value="MeTrfase_D12"/>
</dbReference>
<dbReference type="GO" id="GO:1904047">
    <property type="term" value="F:S-adenosyl-L-methionine binding"/>
    <property type="evidence" value="ECO:0007669"/>
    <property type="project" value="TreeGrafter"/>
</dbReference>
<dbReference type="SUPFAM" id="SSF144020">
    <property type="entry name" value="FdhE-like"/>
    <property type="match status" value="1"/>
</dbReference>
<dbReference type="RefSeq" id="WP_101356733.1">
    <property type="nucleotide sequence ID" value="NZ_PIQO01000041.1"/>
</dbReference>
<dbReference type="EC" id="2.1.1.72" evidence="2"/>
<proteinExistence type="inferred from homology"/>
<keyword evidence="8" id="KW-1185">Reference proteome</keyword>
<evidence type="ECO:0000256" key="5">
    <source>
        <dbReference type="ARBA" id="ARBA00022691"/>
    </source>
</evidence>
<dbReference type="AlphaFoldDB" id="A0A2N3LD93"/>
<evidence type="ECO:0000256" key="6">
    <source>
        <dbReference type="ARBA" id="ARBA00047942"/>
    </source>
</evidence>
<reference evidence="7 8" key="1">
    <citation type="submission" date="2017-11" db="EMBL/GenBank/DDBJ databases">
        <title>Bacillus camelliae sp. nov., isolated from pu'er tea.</title>
        <authorList>
            <person name="Niu L."/>
        </authorList>
    </citation>
    <scope>NUCLEOTIDE SEQUENCE [LARGE SCALE GENOMIC DNA]</scope>
    <source>
        <strain evidence="7 8">7578-1</strain>
    </source>
</reference>
<evidence type="ECO:0000313" key="8">
    <source>
        <dbReference type="Proteomes" id="UP000233440"/>
    </source>
</evidence>
<dbReference type="EMBL" id="PIQO01000041">
    <property type="protein sequence ID" value="PKR82494.1"/>
    <property type="molecule type" value="Genomic_DNA"/>
</dbReference>
<evidence type="ECO:0000256" key="2">
    <source>
        <dbReference type="ARBA" id="ARBA00011900"/>
    </source>
</evidence>
<dbReference type="InterPro" id="IPR029063">
    <property type="entry name" value="SAM-dependent_MTases_sf"/>
</dbReference>
<dbReference type="GO" id="GO:0043565">
    <property type="term" value="F:sequence-specific DNA binding"/>
    <property type="evidence" value="ECO:0007669"/>
    <property type="project" value="TreeGrafter"/>
</dbReference>
<evidence type="ECO:0000256" key="3">
    <source>
        <dbReference type="ARBA" id="ARBA00022603"/>
    </source>
</evidence>
<organism evidence="7 8">
    <name type="scientific">Heyndrickxia camelliae</name>
    <dbReference type="NCBI Taxonomy" id="1707093"/>
    <lineage>
        <taxon>Bacteria</taxon>
        <taxon>Bacillati</taxon>
        <taxon>Bacillota</taxon>
        <taxon>Bacilli</taxon>
        <taxon>Bacillales</taxon>
        <taxon>Bacillaceae</taxon>
        <taxon>Heyndrickxia</taxon>
    </lineage>
</organism>
<protein>
    <recommendedName>
        <fullName evidence="2">site-specific DNA-methyltransferase (adenine-specific)</fullName>
        <ecNumber evidence="2">2.1.1.72</ecNumber>
    </recommendedName>
</protein>
<dbReference type="SUPFAM" id="SSF53335">
    <property type="entry name" value="S-adenosyl-L-methionine-dependent methyltransferases"/>
    <property type="match status" value="1"/>
</dbReference>
<evidence type="ECO:0000313" key="7">
    <source>
        <dbReference type="EMBL" id="PKR82494.1"/>
    </source>
</evidence>
<name>A0A2N3LD93_9BACI</name>
<dbReference type="Gene3D" id="1.10.1020.10">
    <property type="entry name" value="Adenine-specific Methyltransferase, Domain 2"/>
    <property type="match status" value="1"/>
</dbReference>
<comment type="catalytic activity">
    <reaction evidence="6">
        <text>a 2'-deoxyadenosine in DNA + S-adenosyl-L-methionine = an N(6)-methyl-2'-deoxyadenosine in DNA + S-adenosyl-L-homocysteine + H(+)</text>
        <dbReference type="Rhea" id="RHEA:15197"/>
        <dbReference type="Rhea" id="RHEA-COMP:12418"/>
        <dbReference type="Rhea" id="RHEA-COMP:12419"/>
        <dbReference type="ChEBI" id="CHEBI:15378"/>
        <dbReference type="ChEBI" id="CHEBI:57856"/>
        <dbReference type="ChEBI" id="CHEBI:59789"/>
        <dbReference type="ChEBI" id="CHEBI:90615"/>
        <dbReference type="ChEBI" id="CHEBI:90616"/>
        <dbReference type="EC" id="2.1.1.72"/>
    </reaction>
</comment>
<accession>A0A2N3LD93</accession>